<proteinExistence type="predicted"/>
<keyword evidence="2" id="KW-1185">Reference proteome</keyword>
<gene>
    <name evidence="1" type="ORF">D8674_023949</name>
</gene>
<accession>A0A5N5H3H9</accession>
<reference evidence="1 2" key="1">
    <citation type="submission" date="2019-09" db="EMBL/GenBank/DDBJ databases">
        <authorList>
            <person name="Ou C."/>
        </authorList>
    </citation>
    <scope>NUCLEOTIDE SEQUENCE [LARGE SCALE GENOMIC DNA]</scope>
    <source>
        <strain evidence="1">S2</strain>
        <tissue evidence="1">Leaf</tissue>
    </source>
</reference>
<dbReference type="OrthoDB" id="10514936at2759"/>
<evidence type="ECO:0000313" key="1">
    <source>
        <dbReference type="EMBL" id="KAB2621767.1"/>
    </source>
</evidence>
<dbReference type="Proteomes" id="UP000327157">
    <property type="component" value="Chromosome 4"/>
</dbReference>
<comment type="caution">
    <text evidence="1">The sequence shown here is derived from an EMBL/GenBank/DDBJ whole genome shotgun (WGS) entry which is preliminary data.</text>
</comment>
<dbReference type="AlphaFoldDB" id="A0A5N5H3H9"/>
<organism evidence="1 2">
    <name type="scientific">Pyrus ussuriensis x Pyrus communis</name>
    <dbReference type="NCBI Taxonomy" id="2448454"/>
    <lineage>
        <taxon>Eukaryota</taxon>
        <taxon>Viridiplantae</taxon>
        <taxon>Streptophyta</taxon>
        <taxon>Embryophyta</taxon>
        <taxon>Tracheophyta</taxon>
        <taxon>Spermatophyta</taxon>
        <taxon>Magnoliopsida</taxon>
        <taxon>eudicotyledons</taxon>
        <taxon>Gunneridae</taxon>
        <taxon>Pentapetalae</taxon>
        <taxon>rosids</taxon>
        <taxon>fabids</taxon>
        <taxon>Rosales</taxon>
        <taxon>Rosaceae</taxon>
        <taxon>Amygdaloideae</taxon>
        <taxon>Maleae</taxon>
        <taxon>Pyrus</taxon>
    </lineage>
</organism>
<reference evidence="2" key="2">
    <citation type="submission" date="2019-10" db="EMBL/GenBank/DDBJ databases">
        <title>A de novo genome assembly of a pear dwarfing rootstock.</title>
        <authorList>
            <person name="Wang F."/>
            <person name="Wang J."/>
            <person name="Li S."/>
            <person name="Zhang Y."/>
            <person name="Fang M."/>
            <person name="Ma L."/>
            <person name="Zhao Y."/>
            <person name="Jiang S."/>
        </authorList>
    </citation>
    <scope>NUCLEOTIDE SEQUENCE [LARGE SCALE GENOMIC DNA]</scope>
</reference>
<protein>
    <submittedName>
        <fullName evidence="1">Structural maintenance of chromosomes protein 2-1</fullName>
    </submittedName>
</protein>
<sequence length="83" mass="8650">MGLVSEGTTGAVKIVEDYGDGGLGYSALALPVDELLEVGGANLLQIGNSQDKADGVEDVGLARSVQTRYGVEKCVEPEHHRPP</sequence>
<name>A0A5N5H3H9_9ROSA</name>
<reference evidence="1 2" key="3">
    <citation type="submission" date="2019-11" db="EMBL/GenBank/DDBJ databases">
        <title>A de novo genome assembly of a pear dwarfing rootstock.</title>
        <authorList>
            <person name="Wang F."/>
            <person name="Wang J."/>
            <person name="Li S."/>
            <person name="Zhang Y."/>
            <person name="Fang M."/>
            <person name="Ma L."/>
            <person name="Zhao Y."/>
            <person name="Jiang S."/>
        </authorList>
    </citation>
    <scope>NUCLEOTIDE SEQUENCE [LARGE SCALE GENOMIC DNA]</scope>
    <source>
        <strain evidence="1">S2</strain>
        <tissue evidence="1">Leaf</tissue>
    </source>
</reference>
<dbReference type="EMBL" id="SMOL01000231">
    <property type="protein sequence ID" value="KAB2621767.1"/>
    <property type="molecule type" value="Genomic_DNA"/>
</dbReference>
<evidence type="ECO:0000313" key="2">
    <source>
        <dbReference type="Proteomes" id="UP000327157"/>
    </source>
</evidence>